<dbReference type="Pfam" id="PF07963">
    <property type="entry name" value="N_methyl"/>
    <property type="match status" value="1"/>
</dbReference>
<organism evidence="2 3">
    <name type="scientific">Rubrivivax albus</name>
    <dbReference type="NCBI Taxonomy" id="2499835"/>
    <lineage>
        <taxon>Bacteria</taxon>
        <taxon>Pseudomonadati</taxon>
        <taxon>Pseudomonadota</taxon>
        <taxon>Betaproteobacteria</taxon>
        <taxon>Burkholderiales</taxon>
        <taxon>Sphaerotilaceae</taxon>
        <taxon>Rubrivivax</taxon>
    </lineage>
</organism>
<name>A0A437JVV6_9BURK</name>
<protein>
    <submittedName>
        <fullName evidence="2">Prepilin-type N-terminal cleavage/methylation domain-containing protein</fullName>
    </submittedName>
</protein>
<dbReference type="PROSITE" id="PS00409">
    <property type="entry name" value="PROKAR_NTER_METHYL"/>
    <property type="match status" value="1"/>
</dbReference>
<dbReference type="InterPro" id="IPR045584">
    <property type="entry name" value="Pilin-like"/>
</dbReference>
<dbReference type="RefSeq" id="WP_128198431.1">
    <property type="nucleotide sequence ID" value="NZ_SACT01000003.1"/>
</dbReference>
<keyword evidence="3" id="KW-1185">Reference proteome</keyword>
<gene>
    <name evidence="2" type="ORF">ENE75_11420</name>
</gene>
<dbReference type="InterPro" id="IPR012902">
    <property type="entry name" value="N_methyl_site"/>
</dbReference>
<comment type="caution">
    <text evidence="2">The sequence shown here is derived from an EMBL/GenBank/DDBJ whole genome shotgun (WGS) entry which is preliminary data.</text>
</comment>
<dbReference type="InterPro" id="IPR031982">
    <property type="entry name" value="PilE-like"/>
</dbReference>
<evidence type="ECO:0000313" key="2">
    <source>
        <dbReference type="EMBL" id="RVT51430.1"/>
    </source>
</evidence>
<accession>A0A437JVV6</accession>
<dbReference type="OrthoDB" id="8592370at2"/>
<dbReference type="Gene3D" id="3.30.700.10">
    <property type="entry name" value="Glycoprotein, Type 4 Pilin"/>
    <property type="match status" value="1"/>
</dbReference>
<keyword evidence="1" id="KW-0472">Membrane</keyword>
<dbReference type="Pfam" id="PF16732">
    <property type="entry name" value="ComP_DUS"/>
    <property type="match status" value="1"/>
</dbReference>
<dbReference type="EMBL" id="SACT01000003">
    <property type="protein sequence ID" value="RVT51430.1"/>
    <property type="molecule type" value="Genomic_DNA"/>
</dbReference>
<feature type="transmembrane region" description="Helical" evidence="1">
    <location>
        <begin position="12"/>
        <end position="33"/>
    </location>
</feature>
<keyword evidence="1" id="KW-0812">Transmembrane</keyword>
<evidence type="ECO:0000313" key="3">
    <source>
        <dbReference type="Proteomes" id="UP000288178"/>
    </source>
</evidence>
<dbReference type="AlphaFoldDB" id="A0A437JVV6"/>
<dbReference type="NCBIfam" id="TIGR02532">
    <property type="entry name" value="IV_pilin_GFxxxE"/>
    <property type="match status" value="1"/>
</dbReference>
<proteinExistence type="predicted"/>
<sequence length="138" mass="14481">MTTPRHTRGFTLIEVMITVAIVAILSAIALPAYTAYIQRSRVPPALDALSALATRMEQRFQDTGTYTCPDTLGDAGDFGIACEADADGQSYTATATGSGPVSGYTYTINHLGVRATTAHPKGVPATSCWSMKGSTCDT</sequence>
<dbReference type="SUPFAM" id="SSF54523">
    <property type="entry name" value="Pili subunits"/>
    <property type="match status" value="1"/>
</dbReference>
<evidence type="ECO:0000256" key="1">
    <source>
        <dbReference type="SAM" id="Phobius"/>
    </source>
</evidence>
<dbReference type="GO" id="GO:0043683">
    <property type="term" value="P:type IV pilus assembly"/>
    <property type="evidence" value="ECO:0007669"/>
    <property type="project" value="InterPro"/>
</dbReference>
<reference evidence="2 3" key="1">
    <citation type="submission" date="2019-01" db="EMBL/GenBank/DDBJ databases">
        <authorList>
            <person name="Chen W.-M."/>
        </authorList>
    </citation>
    <scope>NUCLEOTIDE SEQUENCE [LARGE SCALE GENOMIC DNA]</scope>
    <source>
        <strain evidence="2 3">ICH-3</strain>
    </source>
</reference>
<dbReference type="Proteomes" id="UP000288178">
    <property type="component" value="Unassembled WGS sequence"/>
</dbReference>
<keyword evidence="1" id="KW-1133">Transmembrane helix</keyword>